<keyword evidence="1" id="KW-0472">Membrane</keyword>
<dbReference type="HOGENOM" id="CLU_3326487_0_0_9"/>
<dbReference type="AlphaFoldDB" id="A8RQQ8"/>
<gene>
    <name evidence="2" type="ORF">CLOBOL_02802</name>
</gene>
<comment type="caution">
    <text evidence="2">The sequence shown here is derived from an EMBL/GenBank/DDBJ whole genome shotgun (WGS) entry which is preliminary data.</text>
</comment>
<reference evidence="2 3" key="1">
    <citation type="submission" date="2007-08" db="EMBL/GenBank/DDBJ databases">
        <authorList>
            <person name="Fulton L."/>
            <person name="Clifton S."/>
            <person name="Fulton B."/>
            <person name="Xu J."/>
            <person name="Minx P."/>
            <person name="Pepin K.H."/>
            <person name="Johnson M."/>
            <person name="Thiruvilangam P."/>
            <person name="Bhonagiri V."/>
            <person name="Nash W.E."/>
            <person name="Mardis E.R."/>
            <person name="Wilson R.K."/>
        </authorList>
    </citation>
    <scope>NUCLEOTIDE SEQUENCE [LARGE SCALE GENOMIC DNA]</scope>
    <source>
        <strain evidence="3">ATCC BAA-613 / DSM 15670 / CCUG 46953 / JCM 12243 / WAL 16351</strain>
    </source>
</reference>
<keyword evidence="1" id="KW-0812">Transmembrane</keyword>
<evidence type="ECO:0000256" key="1">
    <source>
        <dbReference type="SAM" id="Phobius"/>
    </source>
</evidence>
<organism evidence="2 3">
    <name type="scientific">Enterocloster bolteae (strain ATCC BAA-613 / DSM 15670 / CCUG 46953 / JCM 12243 / WAL 16351)</name>
    <name type="common">Clostridium bolteae</name>
    <dbReference type="NCBI Taxonomy" id="411902"/>
    <lineage>
        <taxon>Bacteria</taxon>
        <taxon>Bacillati</taxon>
        <taxon>Bacillota</taxon>
        <taxon>Clostridia</taxon>
        <taxon>Lachnospirales</taxon>
        <taxon>Lachnospiraceae</taxon>
        <taxon>Enterocloster</taxon>
    </lineage>
</organism>
<protein>
    <submittedName>
        <fullName evidence="2">Uncharacterized protein</fullName>
    </submittedName>
</protein>
<accession>A8RQQ8</accession>
<reference evidence="2 3" key="2">
    <citation type="submission" date="2007-09" db="EMBL/GenBank/DDBJ databases">
        <title>Draft genome sequence of Clostridium bolteae (ATCC BAA-613).</title>
        <authorList>
            <person name="Sudarsanam P."/>
            <person name="Ley R."/>
            <person name="Guruge J."/>
            <person name="Turnbaugh P.J."/>
            <person name="Mahowald M."/>
            <person name="Liep D."/>
            <person name="Gordon J."/>
        </authorList>
    </citation>
    <scope>NUCLEOTIDE SEQUENCE [LARGE SCALE GENOMIC DNA]</scope>
    <source>
        <strain evidence="3">ATCC BAA-613 / DSM 15670 / CCUG 46953 / JCM 12243 / WAL 16351</strain>
    </source>
</reference>
<sequence length="38" mass="4068">MQHDEKEVKGMMAPGAAGGLFLIAAGFFGGWGWGWGWI</sequence>
<evidence type="ECO:0000313" key="3">
    <source>
        <dbReference type="Proteomes" id="UP000005396"/>
    </source>
</evidence>
<name>A8RQQ8_ENTBW</name>
<proteinExistence type="predicted"/>
<dbReference type="EMBL" id="ABCC02000026">
    <property type="protein sequence ID" value="EDP16888.1"/>
    <property type="molecule type" value="Genomic_DNA"/>
</dbReference>
<keyword evidence="1" id="KW-1133">Transmembrane helix</keyword>
<dbReference type="PaxDb" id="411902-CLOBOL_02802"/>
<feature type="transmembrane region" description="Helical" evidence="1">
    <location>
        <begin position="12"/>
        <end position="33"/>
    </location>
</feature>
<evidence type="ECO:0000313" key="2">
    <source>
        <dbReference type="EMBL" id="EDP16888.1"/>
    </source>
</evidence>
<dbReference type="Proteomes" id="UP000005396">
    <property type="component" value="Unassembled WGS sequence"/>
</dbReference>